<evidence type="ECO:0000313" key="2">
    <source>
        <dbReference type="EMBL" id="OTG25266.1"/>
    </source>
</evidence>
<evidence type="ECO:0000313" key="1">
    <source>
        <dbReference type="EMBL" id="KAF5806122.1"/>
    </source>
</evidence>
<gene>
    <name evidence="2" type="ORF">HannXRQ_Chr05g0145791</name>
    <name evidence="1" type="ORF">HanXRQr2_Chr05g0217621</name>
</gene>
<protein>
    <submittedName>
        <fullName evidence="2">Uncharacterized protein</fullName>
    </submittedName>
</protein>
<name>A0A251UQZ1_HELAN</name>
<keyword evidence="3" id="KW-1185">Reference proteome</keyword>
<dbReference type="EMBL" id="MNCJ02000320">
    <property type="protein sequence ID" value="KAF5806122.1"/>
    <property type="molecule type" value="Genomic_DNA"/>
</dbReference>
<organism evidence="2 3">
    <name type="scientific">Helianthus annuus</name>
    <name type="common">Common sunflower</name>
    <dbReference type="NCBI Taxonomy" id="4232"/>
    <lineage>
        <taxon>Eukaryota</taxon>
        <taxon>Viridiplantae</taxon>
        <taxon>Streptophyta</taxon>
        <taxon>Embryophyta</taxon>
        <taxon>Tracheophyta</taxon>
        <taxon>Spermatophyta</taxon>
        <taxon>Magnoliopsida</taxon>
        <taxon>eudicotyledons</taxon>
        <taxon>Gunneridae</taxon>
        <taxon>Pentapetalae</taxon>
        <taxon>asterids</taxon>
        <taxon>campanulids</taxon>
        <taxon>Asterales</taxon>
        <taxon>Asteraceae</taxon>
        <taxon>Asteroideae</taxon>
        <taxon>Heliantheae alliance</taxon>
        <taxon>Heliantheae</taxon>
        <taxon>Helianthus</taxon>
    </lineage>
</organism>
<dbReference type="InParanoid" id="A0A251UQZ1"/>
<reference evidence="1" key="3">
    <citation type="submission" date="2020-06" db="EMBL/GenBank/DDBJ databases">
        <title>Helianthus annuus Genome sequencing and assembly Release 2.</title>
        <authorList>
            <person name="Gouzy J."/>
            <person name="Langlade N."/>
            <person name="Munos S."/>
        </authorList>
    </citation>
    <scope>NUCLEOTIDE SEQUENCE</scope>
    <source>
        <tissue evidence="1">Leaves</tissue>
    </source>
</reference>
<sequence>MTNILLFLIEDISSVFAEIQLIDIKMMLGRITPVSIIIRYDVIWRVELDGKMNSRCLIGLETTLFGG</sequence>
<proteinExistence type="predicted"/>
<dbReference type="EMBL" id="CM007894">
    <property type="protein sequence ID" value="OTG25266.1"/>
    <property type="molecule type" value="Genomic_DNA"/>
</dbReference>
<reference evidence="2" key="2">
    <citation type="submission" date="2017-02" db="EMBL/GenBank/DDBJ databases">
        <title>Sunflower complete genome.</title>
        <authorList>
            <person name="Langlade N."/>
            <person name="Munos S."/>
        </authorList>
    </citation>
    <scope>NUCLEOTIDE SEQUENCE [LARGE SCALE GENOMIC DNA]</scope>
    <source>
        <tissue evidence="2">Leaves</tissue>
    </source>
</reference>
<dbReference type="AlphaFoldDB" id="A0A251UQZ1"/>
<accession>A0A251UQZ1</accession>
<dbReference type="Proteomes" id="UP000215914">
    <property type="component" value="Chromosome 5"/>
</dbReference>
<reference evidence="1 3" key="1">
    <citation type="journal article" date="2017" name="Nature">
        <title>The sunflower genome provides insights into oil metabolism, flowering and Asterid evolution.</title>
        <authorList>
            <person name="Badouin H."/>
            <person name="Gouzy J."/>
            <person name="Grassa C.J."/>
            <person name="Murat F."/>
            <person name="Staton S.E."/>
            <person name="Cottret L."/>
            <person name="Lelandais-Briere C."/>
            <person name="Owens G.L."/>
            <person name="Carrere S."/>
            <person name="Mayjonade B."/>
            <person name="Legrand L."/>
            <person name="Gill N."/>
            <person name="Kane N.C."/>
            <person name="Bowers J.E."/>
            <person name="Hubner S."/>
            <person name="Bellec A."/>
            <person name="Berard A."/>
            <person name="Berges H."/>
            <person name="Blanchet N."/>
            <person name="Boniface M.C."/>
            <person name="Brunel D."/>
            <person name="Catrice O."/>
            <person name="Chaidir N."/>
            <person name="Claudel C."/>
            <person name="Donnadieu C."/>
            <person name="Faraut T."/>
            <person name="Fievet G."/>
            <person name="Helmstetter N."/>
            <person name="King M."/>
            <person name="Knapp S.J."/>
            <person name="Lai Z."/>
            <person name="Le Paslier M.C."/>
            <person name="Lippi Y."/>
            <person name="Lorenzon L."/>
            <person name="Mandel J.R."/>
            <person name="Marage G."/>
            <person name="Marchand G."/>
            <person name="Marquand E."/>
            <person name="Bret-Mestries E."/>
            <person name="Morien E."/>
            <person name="Nambeesan S."/>
            <person name="Nguyen T."/>
            <person name="Pegot-Espagnet P."/>
            <person name="Pouilly N."/>
            <person name="Raftis F."/>
            <person name="Sallet E."/>
            <person name="Schiex T."/>
            <person name="Thomas J."/>
            <person name="Vandecasteele C."/>
            <person name="Vares D."/>
            <person name="Vear F."/>
            <person name="Vautrin S."/>
            <person name="Crespi M."/>
            <person name="Mangin B."/>
            <person name="Burke J.M."/>
            <person name="Salse J."/>
            <person name="Munos S."/>
            <person name="Vincourt P."/>
            <person name="Rieseberg L.H."/>
            <person name="Langlade N.B."/>
        </authorList>
    </citation>
    <scope>NUCLEOTIDE SEQUENCE [LARGE SCALE GENOMIC DNA]</scope>
    <source>
        <strain evidence="3">cv. SF193</strain>
        <tissue evidence="1">Leaves</tissue>
    </source>
</reference>
<dbReference type="Gramene" id="mRNA:HanXRQr2_Chr05g0217621">
    <property type="protein sequence ID" value="mRNA:HanXRQr2_Chr05g0217621"/>
    <property type="gene ID" value="HanXRQr2_Chr05g0217621"/>
</dbReference>
<evidence type="ECO:0000313" key="3">
    <source>
        <dbReference type="Proteomes" id="UP000215914"/>
    </source>
</evidence>